<sequence length="2282" mass="236382">MTGVQPLRPGEPRRQSKHSVFITGNNNRLRAVHRSDRHAPGQLDLRLGNRNRHHRAAPGQRLHQRRTSLDQLAGILQRPHPSDVRGSQLADGVTHERIRPHTPRLQQPHHRNLEREDRRLRETCVLNRQVRNRQVRRDLVPRLGEHRIRLIQLTTHAKPLRTLTREHQRRAAGARDAARGGAQGLDQLVARGARHDGAVVEPLPPQRQRRGHRHRVQLWVGSGLRQPLDLRPQRGGGAGGDHPRHHRHGGAGHRLVGGDALQDDVRVGAAHPERRHRRPARPVQLGPRPVVGQQLDRALRPVDVRARLVDVQGLGQHAVAQRQHGLDQPGRAGRGLGVPDVGLHRPQVQRLFPVLPVGGQQRLRLDRVTQGRAGAVRLHHIDVLSGQTGVGQRLSDHPLLRRPVRRGKPVRRAVLVHRRTPHHGQHPVPVAAGVRQPLQQHQSDTLAPGGAVGGLGERLDPPVGGQAALAAELQERRRGRHHRHTTGHRHAALTLPQRLRGQVQGDQGRGARRVDGDRRALQAQGVGHAAGHDGGLAAGHEVALGALGRAVRLGAVALGGGADEHAGRGAAQGRRVDARPLEDLPGRLQQHPLLRVHHQGLARGDAEEGRVERPGAVEERAFGGVGLAGAAGVRVEEVVAPAPVGGERADRVAAGEDQFPQVLGGGDPAGEAAGGGDDGDGLVGGDRGHGGGGGAVAEHHGQQVVGDRGRGRVVEDQGGGQPHAGGGAQAVAHVDGGQRVEAQFAEGPVGGDLGRVGDAEHGGGLAAHQVEHHSAPVGFRHTRQAFGQGGRGGARVGGGVGQRGTDLGQVLDQRPGTGGGEGGGEPGPVDVGDGDEGFVVLDGPQQGGHAQPGRHRAQAATLHVRLVVGVGHAAAAAPQAPRHGGGGAALGPAALGERVEVGVGGGVGALARTAPHARVGGEQHERVERGVPEQGVEVFGARGLARDDRGGLVQGGVGQGGDVADTRGVHDGGQRQVGGDVGEDGGQGVAVARVAGGDGDPGTEGGQLPGQFVGPGGGAAPAAGEHQVRGARLGQGAGDVAAEGAGAAGDEGGAARGPRGLRGAVAERGGGEAAHVGAGGAHGELVLVAHARQDGAETSGGAGVGGGRHVDQAAPAGGVLQAEDATEAPHLRLGGVGGRVGGDGGHGAGGDQPQRGGHVRVAEGLEQGERAREPGGDGRVVGVRAGVQGQGGDHPGEVGAQGGDRRGQGGAVGGGGVPRAHHGVADGVAHGGRPPLVGGALGHDYEPGTGGGGFGGGQWLPGHAVAPAVDGGAVAAASAPGGQGGQHGAERVGVDGQGGGQLVEVAAFDGGPEGGVGGVGGARGGGGVEPVPLPLEPVGGQVDQTSGGDGGAAVHRGAVGPRLPQAARHPIQTALIAAQAADNPGLAGGVLDHLGNRHRQHRVRTDLHHHSSTRQRRTQRRLELHRLPHVPVPVLSTHPSGVEQLTRHRGEKRNQRSSRTNRGHVRQQLLPQPIHLRRMPSRVHTRNPPSPDALGLELGHHQIQSGRITGNSTRSRAVHRRHSQHIGPLADPLPHLIRRGENRRHPTLARQGQPQLRPQSHHTRRIPQRQTPGDICGGDLTLRMTHHRSRNNTERLPHPRKRHHHREQHRLHNVNAFQRLTSAQDVRHRKVDELPERLLALHHRSGEHRRGIQQLPPHRNPLRTLTREHEDHALPRLGPVHLDSRVTGQRDRPVREHRTPRQGPGDVGRVLGNTAQGVELRAGGGLGLGRHQPRRRACRHRRGGDLGGLLDDDVGVGAGDAERRHPGPARPVHLRPRAGLGQQLDGALRPVDLGGGPVDVEGAGQHAVPHRPDDLDDARDTGGGLGVAQVGLDRPQVQRFGAVLAVGGEDGLRLDGVAQGGAGAVRLDQVDLGRGEPGGGQGVGDDPLLGRAVGGGEAAGRAVLVDRRAAHDGQDGVPGAQGVRQPLDQQHARALGEAGAVGGLGEGLAPAVGRQAALAADLDEGARGGHDGDAPGQGQVALALPQRLHGQVQGNQRRRAGGVHGDGGAAQAEGVGDAAGGDAVGAAVAQVALDVVGGLVHPGRVVLVHHAREHAGPAAAQVLDVDARALDGLPARLQQQPLVRVHRQRLAGRDAEEQGVEVGGVGQEAALAGVEGAVVVRVRVVEPLQVPAAIGGERADAVALVGDQPPQVLRGGHPAGVAAADADDGDRLVGALLLLPQALAGLVQIVGDPLEVVAELLLVLHLTQPLRGRGPLVRPRGTDHRTRGNRRYFRSANAMVDPWGLQPLGPPPMARAHTRTARPHRGRAVVLLFVRKRRDRCR</sequence>
<dbReference type="EMBL" id="AYXG01000124">
    <property type="protein sequence ID" value="EWC61188.1"/>
    <property type="molecule type" value="Genomic_DNA"/>
</dbReference>
<reference evidence="2 3" key="1">
    <citation type="journal article" date="2014" name="Genome Announc.">
        <title>Draft Genome Sequence of the Antitrypanosomally Active Sponge-Associated Bacterium Actinokineospora sp. Strain EG49.</title>
        <authorList>
            <person name="Harjes J."/>
            <person name="Ryu T."/>
            <person name="Abdelmohsen U.R."/>
            <person name="Moitinho-Silva L."/>
            <person name="Horn H."/>
            <person name="Ravasi T."/>
            <person name="Hentschel U."/>
        </authorList>
    </citation>
    <scope>NUCLEOTIDE SEQUENCE [LARGE SCALE GENOMIC DNA]</scope>
    <source>
        <strain evidence="2 3">EG49</strain>
    </source>
</reference>
<evidence type="ECO:0000313" key="2">
    <source>
        <dbReference type="EMBL" id="EWC61188.1"/>
    </source>
</evidence>
<feature type="region of interest" description="Disordered" evidence="1">
    <location>
        <begin position="802"/>
        <end position="828"/>
    </location>
</feature>
<keyword evidence="3" id="KW-1185">Reference proteome</keyword>
<gene>
    <name evidence="2" type="ORF">UO65_3516</name>
</gene>
<feature type="compositionally biased region" description="Basic and acidic residues" evidence="1">
    <location>
        <begin position="1683"/>
        <end position="1699"/>
    </location>
</feature>
<feature type="region of interest" description="Disordered" evidence="1">
    <location>
        <begin position="951"/>
        <end position="985"/>
    </location>
</feature>
<feature type="region of interest" description="Disordered" evidence="1">
    <location>
        <begin position="92"/>
        <end position="116"/>
    </location>
</feature>
<feature type="region of interest" description="Disordered" evidence="1">
    <location>
        <begin position="224"/>
        <end position="257"/>
    </location>
</feature>
<feature type="compositionally biased region" description="Basic residues" evidence="1">
    <location>
        <begin position="1455"/>
        <end position="1465"/>
    </location>
</feature>
<feature type="compositionally biased region" description="Basic and acidic residues" evidence="1">
    <location>
        <begin position="697"/>
        <end position="715"/>
    </location>
</feature>
<feature type="compositionally biased region" description="Gly residues" evidence="1">
    <location>
        <begin position="663"/>
        <end position="695"/>
    </location>
</feature>
<evidence type="ECO:0000256" key="1">
    <source>
        <dbReference type="SAM" id="MobiDB-lite"/>
    </source>
</evidence>
<name>W7ILG5_9PSEU</name>
<feature type="compositionally biased region" description="Gly residues" evidence="1">
    <location>
        <begin position="975"/>
        <end position="985"/>
    </location>
</feature>
<dbReference type="STRING" id="909613.UO65_3516"/>
<feature type="region of interest" description="Disordered" evidence="1">
    <location>
        <begin position="1432"/>
        <end position="1473"/>
    </location>
</feature>
<proteinExistence type="predicted"/>
<feature type="region of interest" description="Disordered" evidence="1">
    <location>
        <begin position="1042"/>
        <end position="1077"/>
    </location>
</feature>
<protein>
    <submittedName>
        <fullName evidence="2">Uncharacterized protein</fullName>
    </submittedName>
</protein>
<feature type="compositionally biased region" description="Basic residues" evidence="1">
    <location>
        <begin position="100"/>
        <end position="110"/>
    </location>
</feature>
<feature type="compositionally biased region" description="Basic residues" evidence="1">
    <location>
        <begin position="1598"/>
        <end position="1608"/>
    </location>
</feature>
<dbReference type="eggNOG" id="ENOG5031SXX">
    <property type="taxonomic scope" value="Bacteria"/>
</dbReference>
<feature type="region of interest" description="Disordered" evidence="1">
    <location>
        <begin position="1186"/>
        <end position="1215"/>
    </location>
</feature>
<feature type="compositionally biased region" description="Basic residues" evidence="1">
    <location>
        <begin position="1731"/>
        <end position="1742"/>
    </location>
</feature>
<feature type="compositionally biased region" description="Basic and acidic residues" evidence="1">
    <location>
        <begin position="964"/>
        <end position="973"/>
    </location>
</feature>
<feature type="region of interest" description="Disordered" evidence="1">
    <location>
        <begin position="1546"/>
        <end position="1608"/>
    </location>
</feature>
<feature type="region of interest" description="Disordered" evidence="1">
    <location>
        <begin position="658"/>
        <end position="731"/>
    </location>
</feature>
<feature type="compositionally biased region" description="Gly residues" evidence="1">
    <location>
        <begin position="816"/>
        <end position="826"/>
    </location>
</feature>
<feature type="region of interest" description="Disordered" evidence="1">
    <location>
        <begin position="1683"/>
        <end position="1750"/>
    </location>
</feature>
<feature type="compositionally biased region" description="Gly residues" evidence="1">
    <location>
        <begin position="717"/>
        <end position="728"/>
    </location>
</feature>
<comment type="caution">
    <text evidence="2">The sequence shown here is derived from an EMBL/GenBank/DDBJ whole genome shotgun (WGS) entry which is preliminary data.</text>
</comment>
<dbReference type="Proteomes" id="UP000019277">
    <property type="component" value="Unassembled WGS sequence"/>
</dbReference>
<feature type="region of interest" description="Disordered" evidence="1">
    <location>
        <begin position="1990"/>
        <end position="2016"/>
    </location>
</feature>
<feature type="compositionally biased region" description="Gly residues" evidence="1">
    <location>
        <begin position="1046"/>
        <end position="1055"/>
    </location>
</feature>
<evidence type="ECO:0000313" key="3">
    <source>
        <dbReference type="Proteomes" id="UP000019277"/>
    </source>
</evidence>
<feature type="compositionally biased region" description="Basic and acidic residues" evidence="1">
    <location>
        <begin position="1445"/>
        <end position="1454"/>
    </location>
</feature>
<feature type="compositionally biased region" description="Gly residues" evidence="1">
    <location>
        <begin position="952"/>
        <end position="961"/>
    </location>
</feature>
<dbReference type="PATRIC" id="fig|909613.9.peg.3516"/>
<feature type="compositionally biased region" description="Low complexity" evidence="1">
    <location>
        <begin position="1056"/>
        <end position="1067"/>
    </location>
</feature>
<accession>W7ILG5</accession>
<organism evidence="2 3">
    <name type="scientific">Actinokineospora spheciospongiae</name>
    <dbReference type="NCBI Taxonomy" id="909613"/>
    <lineage>
        <taxon>Bacteria</taxon>
        <taxon>Bacillati</taxon>
        <taxon>Actinomycetota</taxon>
        <taxon>Actinomycetes</taxon>
        <taxon>Pseudonocardiales</taxon>
        <taxon>Pseudonocardiaceae</taxon>
        <taxon>Actinokineospora</taxon>
    </lineage>
</organism>